<reference evidence="7" key="4">
    <citation type="submission" date="2025-09" db="UniProtKB">
        <authorList>
            <consortium name="Ensembl"/>
        </authorList>
    </citation>
    <scope>IDENTIFICATION</scope>
    <source>
        <strain evidence="7">HNI</strain>
    </source>
</reference>
<dbReference type="PROSITE" id="PS50294">
    <property type="entry name" value="WD_REPEATS_REGION"/>
    <property type="match status" value="1"/>
</dbReference>
<dbReference type="InterPro" id="IPR015505">
    <property type="entry name" value="Coronin"/>
</dbReference>
<dbReference type="Pfam" id="PF00400">
    <property type="entry name" value="WD40"/>
    <property type="match status" value="3"/>
</dbReference>
<evidence type="ECO:0000256" key="3">
    <source>
        <dbReference type="PROSITE-ProRule" id="PRU00221"/>
    </source>
</evidence>
<evidence type="ECO:0000259" key="6">
    <source>
        <dbReference type="SMART" id="SM01166"/>
    </source>
</evidence>
<comment type="similarity">
    <text evidence="4">Belongs to the WD repeat coronin family.</text>
</comment>
<feature type="repeat" description="WD" evidence="3">
    <location>
        <begin position="245"/>
        <end position="286"/>
    </location>
</feature>
<evidence type="ECO:0000313" key="8">
    <source>
        <dbReference type="Proteomes" id="UP000265180"/>
    </source>
</evidence>
<dbReference type="PROSITE" id="PS00678">
    <property type="entry name" value="WD_REPEATS_1"/>
    <property type="match status" value="1"/>
</dbReference>
<dbReference type="Ensembl" id="ENSORLT00020027054.1">
    <property type="protein sequence ID" value="ENSORLP00020018263.1"/>
    <property type="gene ID" value="ENSORLG00020019232.1"/>
</dbReference>
<evidence type="ECO:0000256" key="4">
    <source>
        <dbReference type="RuleBase" id="RU280818"/>
    </source>
</evidence>
<proteinExistence type="inferred from homology"/>
<keyword evidence="1 3" id="KW-0853">WD repeat</keyword>
<accession>A0A3P9LC99</accession>
<evidence type="ECO:0000256" key="1">
    <source>
        <dbReference type="ARBA" id="ARBA00022574"/>
    </source>
</evidence>
<reference key="1">
    <citation type="journal article" date="2007" name="Nature">
        <title>The medaka draft genome and insights into vertebrate genome evolution.</title>
        <authorList>
            <person name="Kasahara M."/>
            <person name="Naruse K."/>
            <person name="Sasaki S."/>
            <person name="Nakatani Y."/>
            <person name="Qu W."/>
            <person name="Ahsan B."/>
            <person name="Yamada T."/>
            <person name="Nagayasu Y."/>
            <person name="Doi K."/>
            <person name="Kasai Y."/>
            <person name="Jindo T."/>
            <person name="Kobayashi D."/>
            <person name="Shimada A."/>
            <person name="Toyoda A."/>
            <person name="Kuroki Y."/>
            <person name="Fujiyama A."/>
            <person name="Sasaki T."/>
            <person name="Shimizu A."/>
            <person name="Asakawa S."/>
            <person name="Shimizu N."/>
            <person name="Hashimoto S."/>
            <person name="Yang J."/>
            <person name="Lee Y."/>
            <person name="Matsushima K."/>
            <person name="Sugano S."/>
            <person name="Sakaizumi M."/>
            <person name="Narita T."/>
            <person name="Ohishi K."/>
            <person name="Haga S."/>
            <person name="Ohta F."/>
            <person name="Nomoto H."/>
            <person name="Nogata K."/>
            <person name="Morishita T."/>
            <person name="Endo T."/>
            <person name="Shin-I T."/>
            <person name="Takeda H."/>
            <person name="Morishita S."/>
            <person name="Kohara Y."/>
        </authorList>
    </citation>
    <scope>NUCLEOTIDE SEQUENCE [LARGE SCALE GENOMIC DNA]</scope>
    <source>
        <strain>Hd-rR</strain>
    </source>
</reference>
<dbReference type="InterPro" id="IPR001680">
    <property type="entry name" value="WD40_rpt"/>
</dbReference>
<reference evidence="7" key="3">
    <citation type="submission" date="2025-08" db="UniProtKB">
        <authorList>
            <consortium name="Ensembl"/>
        </authorList>
    </citation>
    <scope>IDENTIFICATION</scope>
    <source>
        <strain evidence="7">HNI</strain>
    </source>
</reference>
<dbReference type="PROSITE" id="PS50082">
    <property type="entry name" value="WD_REPEATS_2"/>
    <property type="match status" value="2"/>
</dbReference>
<dbReference type="AlphaFoldDB" id="A0A3P9LC99"/>
<reference evidence="7 8" key="2">
    <citation type="submission" date="2017-04" db="EMBL/GenBank/DDBJ databases">
        <title>CpG methylation of centromeres and impact of large insertions on vertebrate speciation.</title>
        <authorList>
            <person name="Ichikawa K."/>
            <person name="Yoshimura J."/>
            <person name="Morishita S."/>
        </authorList>
    </citation>
    <scope>NUCLEOTIDE SEQUENCE</scope>
    <source>
        <strain evidence="7 8">HNI</strain>
    </source>
</reference>
<dbReference type="InterPro" id="IPR015048">
    <property type="entry name" value="DUF1899"/>
</dbReference>
<dbReference type="InterPro" id="IPR015943">
    <property type="entry name" value="WD40/YVTN_repeat-like_dom_sf"/>
</dbReference>
<protein>
    <recommendedName>
        <fullName evidence="4">Coronin</fullName>
    </recommendedName>
</protein>
<keyword evidence="2 4" id="KW-0677">Repeat</keyword>
<organism evidence="7 8">
    <name type="scientific">Oryzias latipes</name>
    <name type="common">Japanese rice fish</name>
    <name type="synonym">Japanese killifish</name>
    <dbReference type="NCBI Taxonomy" id="8090"/>
    <lineage>
        <taxon>Eukaryota</taxon>
        <taxon>Metazoa</taxon>
        <taxon>Chordata</taxon>
        <taxon>Craniata</taxon>
        <taxon>Vertebrata</taxon>
        <taxon>Euteleostomi</taxon>
        <taxon>Actinopterygii</taxon>
        <taxon>Neopterygii</taxon>
        <taxon>Teleostei</taxon>
        <taxon>Neoteleostei</taxon>
        <taxon>Acanthomorphata</taxon>
        <taxon>Ovalentaria</taxon>
        <taxon>Atherinomorphae</taxon>
        <taxon>Beloniformes</taxon>
        <taxon>Adrianichthyidae</taxon>
        <taxon>Oryziinae</taxon>
        <taxon>Oryzias</taxon>
    </lineage>
</organism>
<name>A0A3P9LC99_ORYLA</name>
<dbReference type="InterPro" id="IPR019775">
    <property type="entry name" value="WD40_repeat_CS"/>
</dbReference>
<dbReference type="SMART" id="SM01167">
    <property type="entry name" value="DUF1900"/>
    <property type="match status" value="1"/>
</dbReference>
<dbReference type="SUPFAM" id="SSF50978">
    <property type="entry name" value="WD40 repeat-like"/>
    <property type="match status" value="1"/>
</dbReference>
<evidence type="ECO:0000256" key="2">
    <source>
        <dbReference type="ARBA" id="ARBA00022737"/>
    </source>
</evidence>
<evidence type="ECO:0000313" key="7">
    <source>
        <dbReference type="Ensembl" id="ENSORLP00020018263.1"/>
    </source>
</evidence>
<dbReference type="SMART" id="SM00320">
    <property type="entry name" value="WD40"/>
    <property type="match status" value="3"/>
</dbReference>
<dbReference type="InterPro" id="IPR036322">
    <property type="entry name" value="WD40_repeat_dom_sf"/>
</dbReference>
<dbReference type="Proteomes" id="UP000265180">
    <property type="component" value="Chromosome 1"/>
</dbReference>
<dbReference type="Pfam" id="PF08953">
    <property type="entry name" value="DUF1899"/>
    <property type="match status" value="1"/>
</dbReference>
<dbReference type="PANTHER" id="PTHR10856:SF2">
    <property type="entry name" value="CORONIN-2A"/>
    <property type="match status" value="1"/>
</dbReference>
<feature type="repeat" description="WD" evidence="3">
    <location>
        <begin position="197"/>
        <end position="239"/>
    </location>
</feature>
<sequence length="585" mass="66047">MTVSKMTWRPQYRCSKFRHVFGKAATKENCFDGVPITRSVQDNNFCAVNPRFLAVITECGGGGAFLVFSLHHTGKLDPHHPRVSGHRGNVLDIKWNPFNDYCIASCSEDTTVCTHTHTHIQSDLKIHKKTVKPVNPNPLVTANLLNTDETKQQKKEKMSFLLSLFSSNVSCLGLQVKVWEIPPHGVMKNVTVPWKDLQGHSRRVSLVEWHPTANNILFSTGYDYQVMIWNLDSPEQVIKNPVRTITQHSDVVLSMSFNTDGSLLATTCKDRKVRLMESRTGNLLQEGNSKTHKASKVLVLGNMKMLVTTGTSRWNERQIALWDQEDLSVPLLAENLDGSSGVLFPFYDPDTHMLYLAGKGDGNIRYYEISSEKPYIHYLTDYRSLLPQKGMAAMPKRGLDVSSCEVFRFYKLVTIKSLIEPVSMIVPRRSESYQEDIYPMTASNRPALTAEEWLGGIDKGPVLMSLKPGSQLPESHSEMKGLANSTDTRRSQSRPGMLPLAYIQDRPETKDAKEAAGRADDGRISLTNGEDLALCSPPKTENELRQKFHKQQEEIRRLRELLGQRDVRIKQLELEIKNIKNSQPA</sequence>
<evidence type="ECO:0000256" key="5">
    <source>
        <dbReference type="SAM" id="MobiDB-lite"/>
    </source>
</evidence>
<dbReference type="PANTHER" id="PTHR10856">
    <property type="entry name" value="CORONIN"/>
    <property type="match status" value="1"/>
</dbReference>
<dbReference type="Pfam" id="PF16300">
    <property type="entry name" value="WD40_4"/>
    <property type="match status" value="1"/>
</dbReference>
<dbReference type="Gene3D" id="2.130.10.10">
    <property type="entry name" value="YVTN repeat-like/Quinoprotein amine dehydrogenase"/>
    <property type="match status" value="2"/>
</dbReference>
<feature type="domain" description="DUF1899" evidence="6">
    <location>
        <begin position="10"/>
        <end position="74"/>
    </location>
</feature>
<dbReference type="SMART" id="SM01166">
    <property type="entry name" value="DUF1899"/>
    <property type="match status" value="1"/>
</dbReference>
<feature type="region of interest" description="Disordered" evidence="5">
    <location>
        <begin position="469"/>
        <end position="494"/>
    </location>
</feature>